<feature type="signal peptide" evidence="5">
    <location>
        <begin position="1"/>
        <end position="17"/>
    </location>
</feature>
<dbReference type="InterPro" id="IPR009057">
    <property type="entry name" value="Homeodomain-like_sf"/>
</dbReference>
<evidence type="ECO:0000256" key="5">
    <source>
        <dbReference type="SAM" id="SignalP"/>
    </source>
</evidence>
<feature type="domain" description="HTH araC/xylS-type" evidence="6">
    <location>
        <begin position="424"/>
        <end position="527"/>
    </location>
</feature>
<protein>
    <recommendedName>
        <fullName evidence="6">HTH araC/xylS-type domain-containing protein</fullName>
    </recommendedName>
</protein>
<dbReference type="SUPFAM" id="SSF46689">
    <property type="entry name" value="Homeodomain-like"/>
    <property type="match status" value="1"/>
</dbReference>
<dbReference type="Gene3D" id="1.10.10.60">
    <property type="entry name" value="Homeodomain-like"/>
    <property type="match status" value="1"/>
</dbReference>
<dbReference type="PANTHER" id="PTHR43280:SF30">
    <property type="entry name" value="MMSAB OPERON REGULATORY PROTEIN"/>
    <property type="match status" value="1"/>
</dbReference>
<keyword evidence="5" id="KW-0732">Signal</keyword>
<dbReference type="GO" id="GO:0003700">
    <property type="term" value="F:DNA-binding transcription factor activity"/>
    <property type="evidence" value="ECO:0007669"/>
    <property type="project" value="InterPro"/>
</dbReference>
<evidence type="ECO:0000256" key="1">
    <source>
        <dbReference type="ARBA" id="ARBA00023015"/>
    </source>
</evidence>
<keyword evidence="3" id="KW-0804">Transcription</keyword>
<organism evidence="7 8">
    <name type="scientific">Candidatus Raymondbacteria bacterium RIFOXYD12_FULL_49_13</name>
    <dbReference type="NCBI Taxonomy" id="1817890"/>
    <lineage>
        <taxon>Bacteria</taxon>
        <taxon>Raymondiibacteriota</taxon>
    </lineage>
</organism>
<evidence type="ECO:0000259" key="6">
    <source>
        <dbReference type="PROSITE" id="PS01124"/>
    </source>
</evidence>
<gene>
    <name evidence="7" type="ORF">A2519_10100</name>
</gene>
<evidence type="ECO:0000256" key="2">
    <source>
        <dbReference type="ARBA" id="ARBA00023125"/>
    </source>
</evidence>
<dbReference type="InterPro" id="IPR018060">
    <property type="entry name" value="HTH_AraC"/>
</dbReference>
<keyword evidence="4" id="KW-0812">Transmembrane</keyword>
<accession>A0A1F7FEG5</accession>
<feature type="chain" id="PRO_5009528640" description="HTH araC/xylS-type domain-containing protein" evidence="5">
    <location>
        <begin position="18"/>
        <end position="527"/>
    </location>
</feature>
<comment type="caution">
    <text evidence="7">The sequence shown here is derived from an EMBL/GenBank/DDBJ whole genome shotgun (WGS) entry which is preliminary data.</text>
</comment>
<dbReference type="PANTHER" id="PTHR43280">
    <property type="entry name" value="ARAC-FAMILY TRANSCRIPTIONAL REGULATOR"/>
    <property type="match status" value="1"/>
</dbReference>
<keyword evidence="2" id="KW-0238">DNA-binding</keyword>
<dbReference type="AlphaFoldDB" id="A0A1F7FEG5"/>
<dbReference type="EMBL" id="MFYX01000064">
    <property type="protein sequence ID" value="OGK05018.1"/>
    <property type="molecule type" value="Genomic_DNA"/>
</dbReference>
<dbReference type="GO" id="GO:0043565">
    <property type="term" value="F:sequence-specific DNA binding"/>
    <property type="evidence" value="ECO:0007669"/>
    <property type="project" value="InterPro"/>
</dbReference>
<dbReference type="SMART" id="SM00342">
    <property type="entry name" value="HTH_ARAC"/>
    <property type="match status" value="1"/>
</dbReference>
<keyword evidence="4" id="KW-0472">Membrane</keyword>
<name>A0A1F7FEG5_UNCRA</name>
<reference evidence="7 8" key="1">
    <citation type="journal article" date="2016" name="Nat. Commun.">
        <title>Thousands of microbial genomes shed light on interconnected biogeochemical processes in an aquifer system.</title>
        <authorList>
            <person name="Anantharaman K."/>
            <person name="Brown C.T."/>
            <person name="Hug L.A."/>
            <person name="Sharon I."/>
            <person name="Castelle C.J."/>
            <person name="Probst A.J."/>
            <person name="Thomas B.C."/>
            <person name="Singh A."/>
            <person name="Wilkins M.J."/>
            <person name="Karaoz U."/>
            <person name="Brodie E.L."/>
            <person name="Williams K.H."/>
            <person name="Hubbard S.S."/>
            <person name="Banfield J.F."/>
        </authorList>
    </citation>
    <scope>NUCLEOTIDE SEQUENCE [LARGE SCALE GENOMIC DNA]</scope>
</reference>
<keyword evidence="1" id="KW-0805">Transcription regulation</keyword>
<dbReference type="InterPro" id="IPR020449">
    <property type="entry name" value="Tscrpt_reg_AraC-type_HTH"/>
</dbReference>
<keyword evidence="4" id="KW-1133">Transmembrane helix</keyword>
<evidence type="ECO:0000313" key="8">
    <source>
        <dbReference type="Proteomes" id="UP000179243"/>
    </source>
</evidence>
<evidence type="ECO:0000256" key="4">
    <source>
        <dbReference type="SAM" id="Phobius"/>
    </source>
</evidence>
<dbReference type="PRINTS" id="PR00032">
    <property type="entry name" value="HTHARAC"/>
</dbReference>
<evidence type="ECO:0000313" key="7">
    <source>
        <dbReference type="EMBL" id="OGK05018.1"/>
    </source>
</evidence>
<dbReference type="Proteomes" id="UP000179243">
    <property type="component" value="Unassembled WGS sequence"/>
</dbReference>
<evidence type="ECO:0000256" key="3">
    <source>
        <dbReference type="ARBA" id="ARBA00023163"/>
    </source>
</evidence>
<proteinExistence type="predicted"/>
<dbReference type="PROSITE" id="PS01124">
    <property type="entry name" value="HTH_ARAC_FAMILY_2"/>
    <property type="match status" value="1"/>
</dbReference>
<feature type="transmembrane region" description="Helical" evidence="4">
    <location>
        <begin position="387"/>
        <end position="406"/>
    </location>
</feature>
<sequence>MKHFAVFLLLYAATLFSATFYREDFEGNARVQSWMTTTEEPVEQWLRIGPEFACEGNAGLRIGPGPWHMLRKDVLWKTDSLLFSQGFYFHFFLRIESGPFALGQSFTDLVHFLMIPRSGGYYSNPSLLVERRADSSIHLFALLRQKKEDNPLRVPLREQESRLEPGAWYRIEFFVRIKGDSLSDSLFINGRCAGQGAVALVDRYGLLQSWYLGFGNSRLQGVAAFDMDNIIISADRLSASLNPFSLSAHARNDSLDCSLLFPPQQGVFYIDLNLGAQGFAGSAGERFGVYDGKNNLVFSLYRSDTIFYKGVEGSNRWSKTCRSDTGSPVWSIDATAGAAQLRICMPAGLSPGAWHARARLISEEQAAQYDFPEAVFIVPERPWFFRWYSVLAVAAVLGLVSGALVFRARLREAALPAEMPGSWKRAVDDIETMLLQRFGDAQLDSNAIAGHAGLSVKKAQQVYQAVKGKSPVQHLREIRLERACVLLKTTQKSAAEIAYEVGFSDPIIFQRNFKKAFSLTPGQYRDQ</sequence>
<dbReference type="Pfam" id="PF12833">
    <property type="entry name" value="HTH_18"/>
    <property type="match status" value="1"/>
</dbReference>